<name>A0A813R9G0_9BILA</name>
<dbReference type="Proteomes" id="UP000663829">
    <property type="component" value="Unassembled WGS sequence"/>
</dbReference>
<dbReference type="AlphaFoldDB" id="A0A813R9G0"/>
<protein>
    <submittedName>
        <fullName evidence="1">Uncharacterized protein</fullName>
    </submittedName>
</protein>
<organism evidence="1 3">
    <name type="scientific">Didymodactylos carnosus</name>
    <dbReference type="NCBI Taxonomy" id="1234261"/>
    <lineage>
        <taxon>Eukaryota</taxon>
        <taxon>Metazoa</taxon>
        <taxon>Spiralia</taxon>
        <taxon>Gnathifera</taxon>
        <taxon>Rotifera</taxon>
        <taxon>Eurotatoria</taxon>
        <taxon>Bdelloidea</taxon>
        <taxon>Philodinida</taxon>
        <taxon>Philodinidae</taxon>
        <taxon>Didymodactylos</taxon>
    </lineage>
</organism>
<reference evidence="1" key="1">
    <citation type="submission" date="2021-02" db="EMBL/GenBank/DDBJ databases">
        <authorList>
            <person name="Nowell W R."/>
        </authorList>
    </citation>
    <scope>NUCLEOTIDE SEQUENCE</scope>
</reference>
<accession>A0A813R9G0</accession>
<dbReference type="EMBL" id="CAJOBC010000257">
    <property type="protein sequence ID" value="CAF3561686.1"/>
    <property type="molecule type" value="Genomic_DNA"/>
</dbReference>
<proteinExistence type="predicted"/>
<dbReference type="EMBL" id="CAJNOQ010000257">
    <property type="protein sequence ID" value="CAF0778740.1"/>
    <property type="molecule type" value="Genomic_DNA"/>
</dbReference>
<keyword evidence="3" id="KW-1185">Reference proteome</keyword>
<evidence type="ECO:0000313" key="3">
    <source>
        <dbReference type="Proteomes" id="UP000663829"/>
    </source>
</evidence>
<dbReference type="Proteomes" id="UP000681722">
    <property type="component" value="Unassembled WGS sequence"/>
</dbReference>
<sequence length="109" mass="12486">MSIPVTQVKWHLAALERLGVQHEIINSTLIDDKIESPTDDKMLKMLNKIESADARLIIYNGTINWKIARILLDCGAIYALPRLYRRFITAFSQLATPLTDLEKADRDFN</sequence>
<evidence type="ECO:0000313" key="1">
    <source>
        <dbReference type="EMBL" id="CAF0778740.1"/>
    </source>
</evidence>
<comment type="caution">
    <text evidence="1">The sequence shown here is derived from an EMBL/GenBank/DDBJ whole genome shotgun (WGS) entry which is preliminary data.</text>
</comment>
<gene>
    <name evidence="1" type="ORF">GPM918_LOCUS2342</name>
    <name evidence="2" type="ORF">SRO942_LOCUS2342</name>
</gene>
<evidence type="ECO:0000313" key="2">
    <source>
        <dbReference type="EMBL" id="CAF3561686.1"/>
    </source>
</evidence>